<feature type="region of interest" description="Disordered" evidence="1">
    <location>
        <begin position="1"/>
        <end position="69"/>
    </location>
</feature>
<evidence type="ECO:0000313" key="2">
    <source>
        <dbReference type="EMBL" id="KAJ8391334.1"/>
    </source>
</evidence>
<comment type="caution">
    <text evidence="2">The sequence shown here is derived from an EMBL/GenBank/DDBJ whole genome shotgun (WGS) entry which is preliminary data.</text>
</comment>
<feature type="compositionally biased region" description="Polar residues" evidence="1">
    <location>
        <begin position="58"/>
        <end position="67"/>
    </location>
</feature>
<evidence type="ECO:0000256" key="1">
    <source>
        <dbReference type="SAM" id="MobiDB-lite"/>
    </source>
</evidence>
<feature type="compositionally biased region" description="Low complexity" evidence="1">
    <location>
        <begin position="12"/>
        <end position="31"/>
    </location>
</feature>
<dbReference type="EMBL" id="JAINUG010000159">
    <property type="protein sequence ID" value="KAJ8391334.1"/>
    <property type="molecule type" value="Genomic_DNA"/>
</dbReference>
<protein>
    <submittedName>
        <fullName evidence="2">Uncharacterized protein</fullName>
    </submittedName>
</protein>
<reference evidence="2" key="1">
    <citation type="journal article" date="2023" name="Science">
        <title>Genome structures resolve the early diversification of teleost fishes.</title>
        <authorList>
            <person name="Parey E."/>
            <person name="Louis A."/>
            <person name="Montfort J."/>
            <person name="Bouchez O."/>
            <person name="Roques C."/>
            <person name="Iampietro C."/>
            <person name="Lluch J."/>
            <person name="Castinel A."/>
            <person name="Donnadieu C."/>
            <person name="Desvignes T."/>
            <person name="Floi Bucao C."/>
            <person name="Jouanno E."/>
            <person name="Wen M."/>
            <person name="Mejri S."/>
            <person name="Dirks R."/>
            <person name="Jansen H."/>
            <person name="Henkel C."/>
            <person name="Chen W.J."/>
            <person name="Zahm M."/>
            <person name="Cabau C."/>
            <person name="Klopp C."/>
            <person name="Thompson A.W."/>
            <person name="Robinson-Rechavi M."/>
            <person name="Braasch I."/>
            <person name="Lecointre G."/>
            <person name="Bobe J."/>
            <person name="Postlethwait J.H."/>
            <person name="Berthelot C."/>
            <person name="Roest Crollius H."/>
            <person name="Guiguen Y."/>
        </authorList>
    </citation>
    <scope>NUCLEOTIDE SEQUENCE</scope>
    <source>
        <strain evidence="2">NC1722</strain>
    </source>
</reference>
<gene>
    <name evidence="2" type="ORF">AAFF_G00091210</name>
</gene>
<dbReference type="Proteomes" id="UP001221898">
    <property type="component" value="Unassembled WGS sequence"/>
</dbReference>
<sequence>MNYGKLAAAGMEGPTGSPAAAGGEGPSGRPATEGRDGSSGRHLQACADGTRPEALVATQPSTSSSSALKAVQLCRNPRCVTQGIRSTRMGSALIPPKAGEPH</sequence>
<name>A0AAD7WCW6_9TELE</name>
<feature type="non-terminal residue" evidence="2">
    <location>
        <position position="102"/>
    </location>
</feature>
<evidence type="ECO:0000313" key="3">
    <source>
        <dbReference type="Proteomes" id="UP001221898"/>
    </source>
</evidence>
<dbReference type="AlphaFoldDB" id="A0AAD7WCW6"/>
<organism evidence="2 3">
    <name type="scientific">Aldrovandia affinis</name>
    <dbReference type="NCBI Taxonomy" id="143900"/>
    <lineage>
        <taxon>Eukaryota</taxon>
        <taxon>Metazoa</taxon>
        <taxon>Chordata</taxon>
        <taxon>Craniata</taxon>
        <taxon>Vertebrata</taxon>
        <taxon>Euteleostomi</taxon>
        <taxon>Actinopterygii</taxon>
        <taxon>Neopterygii</taxon>
        <taxon>Teleostei</taxon>
        <taxon>Notacanthiformes</taxon>
        <taxon>Halosauridae</taxon>
        <taxon>Aldrovandia</taxon>
    </lineage>
</organism>
<accession>A0AAD7WCW6</accession>
<keyword evidence="3" id="KW-1185">Reference proteome</keyword>
<proteinExistence type="predicted"/>